<reference evidence="2" key="1">
    <citation type="submission" date="2019-07" db="EMBL/GenBank/DDBJ databases">
        <title>Annotation for the trematode Paragonimus miyazaki's.</title>
        <authorList>
            <person name="Choi Y.-J."/>
        </authorList>
    </citation>
    <scope>NUCLEOTIDE SEQUENCE</scope>
    <source>
        <strain evidence="2">Japan</strain>
    </source>
</reference>
<feature type="chain" id="PRO_5035875144" evidence="1">
    <location>
        <begin position="21"/>
        <end position="242"/>
    </location>
</feature>
<proteinExistence type="predicted"/>
<evidence type="ECO:0000313" key="2">
    <source>
        <dbReference type="EMBL" id="KAF7256660.1"/>
    </source>
</evidence>
<dbReference type="EMBL" id="JTDE01002938">
    <property type="protein sequence ID" value="KAF7256660.1"/>
    <property type="molecule type" value="Genomic_DNA"/>
</dbReference>
<dbReference type="AlphaFoldDB" id="A0A8S9YUA7"/>
<gene>
    <name evidence="2" type="ORF">EG68_05795</name>
</gene>
<protein>
    <submittedName>
        <fullName evidence="2">Uncharacterized protein</fullName>
    </submittedName>
</protein>
<organism evidence="2 3">
    <name type="scientific">Paragonimus skrjabini miyazakii</name>
    <dbReference type="NCBI Taxonomy" id="59628"/>
    <lineage>
        <taxon>Eukaryota</taxon>
        <taxon>Metazoa</taxon>
        <taxon>Spiralia</taxon>
        <taxon>Lophotrochozoa</taxon>
        <taxon>Platyhelminthes</taxon>
        <taxon>Trematoda</taxon>
        <taxon>Digenea</taxon>
        <taxon>Plagiorchiida</taxon>
        <taxon>Troglotremata</taxon>
        <taxon>Troglotrematidae</taxon>
        <taxon>Paragonimus</taxon>
    </lineage>
</organism>
<evidence type="ECO:0000256" key="1">
    <source>
        <dbReference type="SAM" id="SignalP"/>
    </source>
</evidence>
<feature type="signal peptide" evidence="1">
    <location>
        <begin position="1"/>
        <end position="20"/>
    </location>
</feature>
<evidence type="ECO:0000313" key="3">
    <source>
        <dbReference type="Proteomes" id="UP000822476"/>
    </source>
</evidence>
<accession>A0A8S9YUA7</accession>
<comment type="caution">
    <text evidence="2">The sequence shown here is derived from an EMBL/GenBank/DDBJ whole genome shotgun (WGS) entry which is preliminary data.</text>
</comment>
<name>A0A8S9YUA7_9TREM</name>
<sequence>MVLIIRVTLFVLLGLSTIQGHVPLNIVKSQAIFGASSKSRIETITDSLIRGMSSLRSKEPAKQIEMLRPVLKTMDIANLIDSTLSPMSASELSGLGYSLSKQLVNEQFGACVKCYLSGFTGRQFVKHVKPLLSILSADGLITVLKLAIPLFVKPDSHVVTEPDVPDPTEKIPDVIDYGGVMQIPHQVVGFEQTASQNFTWTNIALSGKDPLSVAVEPDPPIQLSPYLNRTLHVTVGDFVERN</sequence>
<keyword evidence="3" id="KW-1185">Reference proteome</keyword>
<keyword evidence="1" id="KW-0732">Signal</keyword>
<dbReference type="Proteomes" id="UP000822476">
    <property type="component" value="Unassembled WGS sequence"/>
</dbReference>